<dbReference type="Gene3D" id="3.40.50.1980">
    <property type="entry name" value="Nitrogenase molybdenum iron protein domain"/>
    <property type="match status" value="2"/>
</dbReference>
<evidence type="ECO:0000313" key="3">
    <source>
        <dbReference type="Proteomes" id="UP000324383"/>
    </source>
</evidence>
<reference evidence="2 3" key="1">
    <citation type="submission" date="2019-07" db="EMBL/GenBank/DDBJ databases">
        <title>Draft Genome Sequences of Bacteroides pyogenes Strains Isolated from the Uterus Holstein Dairy Cows with Metritis.</title>
        <authorList>
            <person name="Cunha F."/>
            <person name="Galvao K.N."/>
            <person name="Jeon S.J."/>
            <person name="Jeong K.C."/>
        </authorList>
    </citation>
    <scope>NUCLEOTIDE SEQUENCE [LARGE SCALE GENOMIC DNA]</scope>
    <source>
        <strain evidence="2 3">KG-31</strain>
    </source>
</reference>
<dbReference type="InterPro" id="IPR002491">
    <property type="entry name" value="ABC_transptr_periplasmic_BD"/>
</dbReference>
<comment type="caution">
    <text evidence="2">The sequence shown here is derived from an EMBL/GenBank/DDBJ whole genome shotgun (WGS) entry which is preliminary data.</text>
</comment>
<dbReference type="PROSITE" id="PS50983">
    <property type="entry name" value="FE_B12_PBP"/>
    <property type="match status" value="1"/>
</dbReference>
<name>A0A5D3EC11_9BACE</name>
<dbReference type="PANTHER" id="PTHR30535:SF34">
    <property type="entry name" value="MOLYBDATE-BINDING PROTEIN MOLA"/>
    <property type="match status" value="1"/>
</dbReference>
<dbReference type="PANTHER" id="PTHR30535">
    <property type="entry name" value="VITAMIN B12-BINDING PROTEIN"/>
    <property type="match status" value="1"/>
</dbReference>
<evidence type="ECO:0000313" key="2">
    <source>
        <dbReference type="EMBL" id="TYK33146.1"/>
    </source>
</evidence>
<dbReference type="AlphaFoldDB" id="A0A5D3EC11"/>
<gene>
    <name evidence="2" type="ORF">FNJ60_09155</name>
</gene>
<dbReference type="RefSeq" id="WP_148730555.1">
    <property type="nucleotide sequence ID" value="NZ_JBQMZD010000009.1"/>
</dbReference>
<protein>
    <submittedName>
        <fullName evidence="2">ABC transporter substrate-binding protein</fullName>
    </submittedName>
</protein>
<evidence type="ECO:0000259" key="1">
    <source>
        <dbReference type="PROSITE" id="PS50983"/>
    </source>
</evidence>
<accession>A0A5D3EC11</accession>
<keyword evidence="3" id="KW-1185">Reference proteome</keyword>
<feature type="domain" description="Fe/B12 periplasmic-binding" evidence="1">
    <location>
        <begin position="115"/>
        <end position="383"/>
    </location>
</feature>
<dbReference type="Pfam" id="PF01497">
    <property type="entry name" value="Peripla_BP_2"/>
    <property type="match status" value="1"/>
</dbReference>
<dbReference type="GO" id="GO:0071281">
    <property type="term" value="P:cellular response to iron ion"/>
    <property type="evidence" value="ECO:0007669"/>
    <property type="project" value="TreeGrafter"/>
</dbReference>
<dbReference type="SUPFAM" id="SSF53807">
    <property type="entry name" value="Helical backbone' metal receptor"/>
    <property type="match status" value="1"/>
</dbReference>
<organism evidence="2 3">
    <name type="scientific">Bacteroides pyogenes</name>
    <dbReference type="NCBI Taxonomy" id="310300"/>
    <lineage>
        <taxon>Bacteria</taxon>
        <taxon>Pseudomonadati</taxon>
        <taxon>Bacteroidota</taxon>
        <taxon>Bacteroidia</taxon>
        <taxon>Bacteroidales</taxon>
        <taxon>Bacteroidaceae</taxon>
        <taxon>Bacteroides</taxon>
    </lineage>
</organism>
<sequence length="396" mass="44691">MNVYHLIRTGNKAWLPLVCLSLLLFSCASKEKRQAVANGGTSVAFDSAAMIVPQYAEGFSVAYVEGGCLVTIQDPQKEKGKGEVYRYAFVRDREAFKKNADLPADYVMQPTPVGSVICMTSLQLSNFIKLDALEHVVGITSTRHLFNEEVIARLKEKKIRQIGIEGNFDSEVIMEVNPDLILISPFKRGGYDALKEVGIPLIPHLGYKENSPLGQAEWIKFVGLLIGEEQKANLLFDSIQAEYNRLKSLAERVERKPVVFSGELRGGNWYAVGGRNFLAQLFRDAGADYFLKDDPNTGGVTFDFETVYSSAANADYWRILNSYNGTFTYDALKGEDARYADFQAFKKKGVIYCNLKERPYYEEAPTHPEMLLKDFIRVFHPELLPDYSPVYYELLK</sequence>
<dbReference type="InterPro" id="IPR050902">
    <property type="entry name" value="ABC_Transporter_SBP"/>
</dbReference>
<dbReference type="Proteomes" id="UP000324383">
    <property type="component" value="Unassembled WGS sequence"/>
</dbReference>
<proteinExistence type="predicted"/>
<dbReference type="EMBL" id="VKLW01000019">
    <property type="protein sequence ID" value="TYK33146.1"/>
    <property type="molecule type" value="Genomic_DNA"/>
</dbReference>